<reference evidence="3" key="1">
    <citation type="submission" date="2025-08" db="UniProtKB">
        <authorList>
            <consortium name="RefSeq"/>
        </authorList>
    </citation>
    <scope>IDENTIFICATION</scope>
</reference>
<evidence type="ECO:0000313" key="3">
    <source>
        <dbReference type="RefSeq" id="XP_011498539.1"/>
    </source>
</evidence>
<dbReference type="Proteomes" id="UP000695007">
    <property type="component" value="Unplaced"/>
</dbReference>
<keyword evidence="1" id="KW-0812">Transmembrane</keyword>
<keyword evidence="2" id="KW-1185">Reference proteome</keyword>
<accession>A0AAJ7DW27</accession>
<keyword evidence="1" id="KW-0472">Membrane</keyword>
<organism evidence="2 3">
    <name type="scientific">Ceratosolen solmsi marchali</name>
    <dbReference type="NCBI Taxonomy" id="326594"/>
    <lineage>
        <taxon>Eukaryota</taxon>
        <taxon>Metazoa</taxon>
        <taxon>Ecdysozoa</taxon>
        <taxon>Arthropoda</taxon>
        <taxon>Hexapoda</taxon>
        <taxon>Insecta</taxon>
        <taxon>Pterygota</taxon>
        <taxon>Neoptera</taxon>
        <taxon>Endopterygota</taxon>
        <taxon>Hymenoptera</taxon>
        <taxon>Apocrita</taxon>
        <taxon>Proctotrupomorpha</taxon>
        <taxon>Chalcidoidea</taxon>
        <taxon>Agaonidae</taxon>
        <taxon>Agaoninae</taxon>
        <taxon>Ceratosolen</taxon>
    </lineage>
</organism>
<evidence type="ECO:0000256" key="1">
    <source>
        <dbReference type="SAM" id="Phobius"/>
    </source>
</evidence>
<dbReference type="RefSeq" id="XP_011498539.1">
    <property type="nucleotide sequence ID" value="XM_011500237.1"/>
</dbReference>
<protein>
    <submittedName>
        <fullName evidence="3">Uncharacterized protein LOC105362750</fullName>
    </submittedName>
</protein>
<feature type="transmembrane region" description="Helical" evidence="1">
    <location>
        <begin position="242"/>
        <end position="267"/>
    </location>
</feature>
<sequence length="281" mass="32788">MNTDKCKSDLNEHSQLECGDGNKIVTNLNVSSSDENTNCRTEKFLIDRLLKSSTKDRFDDESKDLNRIDFCDESDVCDCSGDAKFKKVQESSKIVNFDSIMENKSCDCLKNRMWKRRNLFSLSNHVERNDNFEISHLKTENSTLDNSMSSNENKEQSLLIRIRNYLAEYQESRGTSREEYTYSTLIRIMGQAIGHCLLTLFYVLLNIVPILEIILHIIRFIFDKIIDIKKTSDFQRVLFKVIIFFLEVLSIYICLIFIFGFIISPVIRMSFGIFSKIMLYD</sequence>
<dbReference type="GeneID" id="105362750"/>
<feature type="transmembrane region" description="Helical" evidence="1">
    <location>
        <begin position="197"/>
        <end position="222"/>
    </location>
</feature>
<proteinExistence type="predicted"/>
<keyword evidence="1" id="KW-1133">Transmembrane helix</keyword>
<dbReference type="KEGG" id="csol:105362750"/>
<name>A0AAJ7DW27_9HYME</name>
<gene>
    <name evidence="3" type="primary">LOC105362750</name>
</gene>
<dbReference type="AlphaFoldDB" id="A0AAJ7DW27"/>
<evidence type="ECO:0000313" key="2">
    <source>
        <dbReference type="Proteomes" id="UP000695007"/>
    </source>
</evidence>